<dbReference type="EnsemblMetazoa" id="XM_014397971.2">
    <property type="protein sequence ID" value="XP_014253457.1"/>
    <property type="gene ID" value="LOC106668835"/>
</dbReference>
<evidence type="ECO:0000256" key="11">
    <source>
        <dbReference type="ARBA" id="ARBA00071571"/>
    </source>
</evidence>
<comment type="pathway">
    <text evidence="1">Polyol metabolism; glycerol degradation via glycerol kinase pathway; sn-glycerol 3-phosphate from glycerol: step 1/1.</text>
</comment>
<dbReference type="NCBIfam" id="NF000756">
    <property type="entry name" value="PRK00047.1"/>
    <property type="match status" value="1"/>
</dbReference>
<dbReference type="EC" id="2.7.1.30" evidence="3"/>
<dbReference type="Proteomes" id="UP000494040">
    <property type="component" value="Unassembled WGS sequence"/>
</dbReference>
<evidence type="ECO:0000256" key="6">
    <source>
        <dbReference type="ARBA" id="ARBA00022777"/>
    </source>
</evidence>
<accession>A0A8I6TFY8</accession>
<keyword evidence="16" id="KW-1185">Reference proteome</keyword>
<reference evidence="15" key="1">
    <citation type="submission" date="2022-01" db="UniProtKB">
        <authorList>
            <consortium name="EnsemblMetazoa"/>
        </authorList>
    </citation>
    <scope>IDENTIFICATION</scope>
</reference>
<dbReference type="InterPro" id="IPR000577">
    <property type="entry name" value="Carb_kinase_FGGY"/>
</dbReference>
<evidence type="ECO:0000256" key="2">
    <source>
        <dbReference type="ARBA" id="ARBA00009156"/>
    </source>
</evidence>
<dbReference type="SUPFAM" id="SSF53067">
    <property type="entry name" value="Actin-like ATPase domain"/>
    <property type="match status" value="2"/>
</dbReference>
<dbReference type="GeneID" id="106668835"/>
<evidence type="ECO:0000256" key="3">
    <source>
        <dbReference type="ARBA" id="ARBA00012099"/>
    </source>
</evidence>
<dbReference type="RefSeq" id="XP_014253457.1">
    <property type="nucleotide sequence ID" value="XM_014397971.2"/>
</dbReference>
<dbReference type="GO" id="GO:0005524">
    <property type="term" value="F:ATP binding"/>
    <property type="evidence" value="ECO:0007669"/>
    <property type="project" value="UniProtKB-KW"/>
</dbReference>
<name>A0A8I6TFY8_CIMLE</name>
<evidence type="ECO:0000313" key="16">
    <source>
        <dbReference type="Proteomes" id="UP000494040"/>
    </source>
</evidence>
<dbReference type="InterPro" id="IPR018485">
    <property type="entry name" value="FGGY_C"/>
</dbReference>
<dbReference type="InterPro" id="IPR018483">
    <property type="entry name" value="Carb_kinase_FGGY_CS"/>
</dbReference>
<dbReference type="OMA" id="HKTDATN"/>
<evidence type="ECO:0000256" key="8">
    <source>
        <dbReference type="ARBA" id="ARBA00022840"/>
    </source>
</evidence>
<sequence>MSSKKYGPLVGSIDEGTSSTRFLVFAAKTGEVLTYHQLEIRHISKQEGWVEQDPIEILSKTEMCINQTVDNLKALEIDPADIVATGITNQRETTIAWDKYTGKPLYNAIVWCDMRTTETVDLVLKNVEGENKECLKNVCGLPVSTYFSATKIKWLLTNVEEVQNAYKEDRCYFGTMDSWLIWNLTGGIDGGVFVTDVTNASRTMLMNIKTLEWDPYCLSFFGIKRSCLAEIKSSSEIYSYFSCTVLQGTPLSGCLGDQQAALVGQMCLSQGQAKNTYGTGCFLLYNTGTNLVFSNHGLLSTVGYKMGPDAPTIYALEGSIAVAGAALRWLRDNLQLLQKVTDSKKIAEMASPVGEVVFVPAFSGLYAPYWRQDARSVICGITEETSKANIIRAALEAVCFQTRDILEAMNKDCGIPLKTLLVDGGMTNNDFLMQQLADIVGIPVIRPSMLETTALGAAMAAGAAKGIEVWNLKNLHSFIPVDTYLPEINDDERDYRYSRWKMAIQRSLNWSEVDQQKAHVLITRSNTFEPNHCDDDDYLQSAISKSIPGTIFIFTTWLILILAERLQ</sequence>
<dbReference type="GO" id="GO:0005739">
    <property type="term" value="C:mitochondrion"/>
    <property type="evidence" value="ECO:0007669"/>
    <property type="project" value="TreeGrafter"/>
</dbReference>
<evidence type="ECO:0000259" key="13">
    <source>
        <dbReference type="Pfam" id="PF00370"/>
    </source>
</evidence>
<dbReference type="PIRSF" id="PIRSF000538">
    <property type="entry name" value="GlpK"/>
    <property type="match status" value="1"/>
</dbReference>
<evidence type="ECO:0000259" key="14">
    <source>
        <dbReference type="Pfam" id="PF02782"/>
    </source>
</evidence>
<dbReference type="InterPro" id="IPR018484">
    <property type="entry name" value="FGGY_N"/>
</dbReference>
<dbReference type="InterPro" id="IPR005999">
    <property type="entry name" value="Glycerol_kin"/>
</dbReference>
<evidence type="ECO:0000256" key="9">
    <source>
        <dbReference type="ARBA" id="ARBA00043149"/>
    </source>
</evidence>
<dbReference type="GO" id="GO:0004370">
    <property type="term" value="F:glycerol kinase activity"/>
    <property type="evidence" value="ECO:0007669"/>
    <property type="project" value="UniProtKB-EC"/>
</dbReference>
<dbReference type="Pfam" id="PF00370">
    <property type="entry name" value="FGGY_N"/>
    <property type="match status" value="1"/>
</dbReference>
<keyword evidence="7" id="KW-0319">Glycerol metabolism</keyword>
<dbReference type="OrthoDB" id="5422795at2759"/>
<dbReference type="FunFam" id="3.30.420.40:FF:000108">
    <property type="entry name" value="Glycerol kinase, glycosomal"/>
    <property type="match status" value="1"/>
</dbReference>
<evidence type="ECO:0000256" key="5">
    <source>
        <dbReference type="ARBA" id="ARBA00022741"/>
    </source>
</evidence>
<dbReference type="UniPathway" id="UPA00618">
    <property type="reaction ID" value="UER00672"/>
</dbReference>
<comment type="similarity">
    <text evidence="2 12">Belongs to the FGGY kinase family.</text>
</comment>
<dbReference type="InterPro" id="IPR043129">
    <property type="entry name" value="ATPase_NBD"/>
</dbReference>
<proteinExistence type="inferred from homology"/>
<dbReference type="CDD" id="cd07792">
    <property type="entry name" value="ASKHA_NBD_FGGY_GK1-3-like"/>
    <property type="match status" value="1"/>
</dbReference>
<evidence type="ECO:0000256" key="4">
    <source>
        <dbReference type="ARBA" id="ARBA00022679"/>
    </source>
</evidence>
<evidence type="ECO:0000313" key="15">
    <source>
        <dbReference type="EnsemblMetazoa" id="XP_014253457.1"/>
    </source>
</evidence>
<dbReference type="GO" id="GO:0019563">
    <property type="term" value="P:glycerol catabolic process"/>
    <property type="evidence" value="ECO:0007669"/>
    <property type="project" value="UniProtKB-UniPathway"/>
</dbReference>
<keyword evidence="6 12" id="KW-0418">Kinase</keyword>
<feature type="domain" description="Carbohydrate kinase FGGY C-terminal" evidence="14">
    <location>
        <begin position="274"/>
        <end position="464"/>
    </location>
</feature>
<dbReference type="GO" id="GO:0006072">
    <property type="term" value="P:glycerol-3-phosphate metabolic process"/>
    <property type="evidence" value="ECO:0007669"/>
    <property type="project" value="InterPro"/>
</dbReference>
<feature type="domain" description="Carbohydrate kinase FGGY N-terminal" evidence="13">
    <location>
        <begin position="10"/>
        <end position="264"/>
    </location>
</feature>
<organism evidence="15 16">
    <name type="scientific">Cimex lectularius</name>
    <name type="common">Bed bug</name>
    <name type="synonym">Acanthia lectularia</name>
    <dbReference type="NCBI Taxonomy" id="79782"/>
    <lineage>
        <taxon>Eukaryota</taxon>
        <taxon>Metazoa</taxon>
        <taxon>Ecdysozoa</taxon>
        <taxon>Arthropoda</taxon>
        <taxon>Hexapoda</taxon>
        <taxon>Insecta</taxon>
        <taxon>Pterygota</taxon>
        <taxon>Neoptera</taxon>
        <taxon>Paraneoptera</taxon>
        <taxon>Hemiptera</taxon>
        <taxon>Heteroptera</taxon>
        <taxon>Panheteroptera</taxon>
        <taxon>Cimicomorpha</taxon>
        <taxon>Cimicidae</taxon>
        <taxon>Cimex</taxon>
    </lineage>
</organism>
<protein>
    <recommendedName>
        <fullName evidence="11">Probable glycerol kinase</fullName>
        <ecNumber evidence="3">2.7.1.30</ecNumber>
    </recommendedName>
    <alternativeName>
        <fullName evidence="9">ATP:glycerol 3-phosphotransferase</fullName>
    </alternativeName>
</protein>
<dbReference type="PANTHER" id="PTHR10196:SF69">
    <property type="entry name" value="GLYCEROL KINASE"/>
    <property type="match status" value="1"/>
</dbReference>
<keyword evidence="5" id="KW-0547">Nucleotide-binding</keyword>
<dbReference type="Pfam" id="PF02782">
    <property type="entry name" value="FGGY_C"/>
    <property type="match status" value="1"/>
</dbReference>
<dbReference type="InterPro" id="IPR042018">
    <property type="entry name" value="GK1-3_metazoan-type"/>
</dbReference>
<keyword evidence="8" id="KW-0067">ATP-binding</keyword>
<dbReference type="Gene3D" id="3.30.420.40">
    <property type="match status" value="2"/>
</dbReference>
<dbReference type="AlphaFoldDB" id="A0A8I6TFY8"/>
<comment type="catalytic activity">
    <reaction evidence="10">
        <text>glycerol + ATP = sn-glycerol 3-phosphate + ADP + H(+)</text>
        <dbReference type="Rhea" id="RHEA:21644"/>
        <dbReference type="ChEBI" id="CHEBI:15378"/>
        <dbReference type="ChEBI" id="CHEBI:17754"/>
        <dbReference type="ChEBI" id="CHEBI:30616"/>
        <dbReference type="ChEBI" id="CHEBI:57597"/>
        <dbReference type="ChEBI" id="CHEBI:456216"/>
        <dbReference type="EC" id="2.7.1.30"/>
    </reaction>
</comment>
<dbReference type="KEGG" id="clec:106668835"/>
<dbReference type="PROSITE" id="PS00445">
    <property type="entry name" value="FGGY_KINASES_2"/>
    <property type="match status" value="1"/>
</dbReference>
<dbReference type="FunFam" id="3.30.420.40:FF:000177">
    <property type="entry name" value="Glycerol kinase"/>
    <property type="match status" value="1"/>
</dbReference>
<dbReference type="PROSITE" id="PS00933">
    <property type="entry name" value="FGGY_KINASES_1"/>
    <property type="match status" value="1"/>
</dbReference>
<evidence type="ECO:0000256" key="7">
    <source>
        <dbReference type="ARBA" id="ARBA00022798"/>
    </source>
</evidence>
<evidence type="ECO:0000256" key="1">
    <source>
        <dbReference type="ARBA" id="ARBA00005190"/>
    </source>
</evidence>
<dbReference type="PANTHER" id="PTHR10196">
    <property type="entry name" value="SUGAR KINASE"/>
    <property type="match status" value="1"/>
</dbReference>
<dbReference type="NCBIfam" id="TIGR01311">
    <property type="entry name" value="glycerol_kin"/>
    <property type="match status" value="1"/>
</dbReference>
<evidence type="ECO:0000256" key="10">
    <source>
        <dbReference type="ARBA" id="ARBA00052101"/>
    </source>
</evidence>
<keyword evidence="4 12" id="KW-0808">Transferase</keyword>
<evidence type="ECO:0000256" key="12">
    <source>
        <dbReference type="RuleBase" id="RU003733"/>
    </source>
</evidence>